<gene>
    <name evidence="2" type="ORF">TGP89_289630</name>
</gene>
<accession>A0A086JME5</accession>
<evidence type="ECO:0000313" key="3">
    <source>
        <dbReference type="Proteomes" id="UP000028828"/>
    </source>
</evidence>
<protein>
    <submittedName>
        <fullName evidence="2">Microneme protein MIC16</fullName>
    </submittedName>
</protein>
<dbReference type="EMBL" id="AEYI02001772">
    <property type="protein sequence ID" value="KFG33313.1"/>
    <property type="molecule type" value="Genomic_DNA"/>
</dbReference>
<name>A0A086JME5_TOXGO</name>
<evidence type="ECO:0000313" key="2">
    <source>
        <dbReference type="EMBL" id="KFG33313.1"/>
    </source>
</evidence>
<sequence length="668" mass="74552">MVVSCLCTAMSSALSQRNCILITCRLGRQRSRPPDAMKVYAPVFTCRRQFLYEKYTRRRCTTLGGLVALCVIFTAEAISRSQHPYGTSRSDLSPPATVDSTSYGMSILEAGGPSDEVAIPSDRLQTFRNASLDFDRAIRFPNQASVAESRQLRLMQMGECQNVYWGKKELISRITGKWKSALHPSCHESWFTYTSWSRTKTWRECAQALDNSYLYFSWVRRHNEADGACIWVKPSRSDVSRSDVEDCLVDVNPQKEVAVTGIVGSHHGCTTCEVGEWSETTCDSWCNDGVKGRFRELTGHTNSAHCSTSADANCDVCPNLWEVQRCSTAVECAQGIKPRVRFCPNEGREYTAEGWRACAERCQRKFNATNGDTANRDTFYKAECFRYSFNNDTSACILNPLHACPDAESASDVLWISGDVLSMPSADYTTVTWQEWQSWSSCSEVDPATGWKKRTRRPKTWGYRPDNVLSPLQWISVTPCASNVTLTRSELDLAMNPSAMCWVYSDFADWSTVSCEPRCGADRKKTRARAVRQMPVVQPDGRISESCASSEVSLEARQQTKDCPGFVSCGTGCVFGEWTAWSDCRCTAEGSTARTIRARELVSGSKESCTGLEEERKCEKVCEESIFSNGVTYAVAGGIGLVVVIGLGFIGRKFYRALPAERTRDNYL</sequence>
<proteinExistence type="predicted"/>
<comment type="caution">
    <text evidence="2">The sequence shown here is derived from an EMBL/GenBank/DDBJ whole genome shotgun (WGS) entry which is preliminary data.</text>
</comment>
<feature type="transmembrane region" description="Helical" evidence="1">
    <location>
        <begin position="630"/>
        <end position="650"/>
    </location>
</feature>
<keyword evidence="1" id="KW-0472">Membrane</keyword>
<keyword evidence="1" id="KW-1133">Transmembrane helix</keyword>
<dbReference type="VEuPathDB" id="ToxoDB:TGP89_289630"/>
<organism evidence="2 3">
    <name type="scientific">Toxoplasma gondii p89</name>
    <dbReference type="NCBI Taxonomy" id="943119"/>
    <lineage>
        <taxon>Eukaryota</taxon>
        <taxon>Sar</taxon>
        <taxon>Alveolata</taxon>
        <taxon>Apicomplexa</taxon>
        <taxon>Conoidasida</taxon>
        <taxon>Coccidia</taxon>
        <taxon>Eucoccidiorida</taxon>
        <taxon>Eimeriorina</taxon>
        <taxon>Sarcocystidae</taxon>
        <taxon>Toxoplasma</taxon>
    </lineage>
</organism>
<dbReference type="Proteomes" id="UP000028828">
    <property type="component" value="Unassembled WGS sequence"/>
</dbReference>
<reference evidence="2 3" key="1">
    <citation type="submission" date="2014-03" db="EMBL/GenBank/DDBJ databases">
        <authorList>
            <person name="Sibley D."/>
            <person name="Venepally P."/>
            <person name="Karamycheva S."/>
            <person name="Hadjithomas M."/>
            <person name="Khan A."/>
            <person name="Brunk B."/>
            <person name="Roos D."/>
            <person name="Caler E."/>
            <person name="Lorenzi H."/>
        </authorList>
    </citation>
    <scope>NUCLEOTIDE SEQUENCE [LARGE SCALE GENOMIC DNA]</scope>
    <source>
        <strain evidence="3">p89</strain>
    </source>
</reference>
<evidence type="ECO:0000256" key="1">
    <source>
        <dbReference type="SAM" id="Phobius"/>
    </source>
</evidence>
<keyword evidence="1" id="KW-0812">Transmembrane</keyword>
<dbReference type="OrthoDB" id="329117at2759"/>
<dbReference type="AlphaFoldDB" id="A0A086JME5"/>